<protein>
    <submittedName>
        <fullName evidence="2">Transposase</fullName>
    </submittedName>
</protein>
<dbReference type="Proteomes" id="UP000248916">
    <property type="component" value="Unassembled WGS sequence"/>
</dbReference>
<dbReference type="PANTHER" id="PTHR46637:SF1">
    <property type="entry name" value="BLL5188 PROTEIN"/>
    <property type="match status" value="1"/>
</dbReference>
<dbReference type="AlphaFoldDB" id="A0A2W7NGG9"/>
<evidence type="ECO:0000259" key="1">
    <source>
        <dbReference type="Pfam" id="PF13340"/>
    </source>
</evidence>
<dbReference type="InterPro" id="IPR052909">
    <property type="entry name" value="Transposase_6_like"/>
</dbReference>
<organism evidence="2 3">
    <name type="scientific">Palleronia aestuarii</name>
    <dbReference type="NCBI Taxonomy" id="568105"/>
    <lineage>
        <taxon>Bacteria</taxon>
        <taxon>Pseudomonadati</taxon>
        <taxon>Pseudomonadota</taxon>
        <taxon>Alphaproteobacteria</taxon>
        <taxon>Rhodobacterales</taxon>
        <taxon>Roseobacteraceae</taxon>
        <taxon>Palleronia</taxon>
    </lineage>
</organism>
<dbReference type="Pfam" id="PF13340">
    <property type="entry name" value="DUF4096"/>
    <property type="match status" value="1"/>
</dbReference>
<dbReference type="PANTHER" id="PTHR46637">
    <property type="entry name" value="TIS1421-TRANSPOSASE PROTEIN A"/>
    <property type="match status" value="1"/>
</dbReference>
<dbReference type="EMBL" id="QKZL01000047">
    <property type="protein sequence ID" value="PZX10362.1"/>
    <property type="molecule type" value="Genomic_DNA"/>
</dbReference>
<proteinExistence type="predicted"/>
<dbReference type="InterPro" id="IPR025161">
    <property type="entry name" value="IS402-like_dom"/>
</dbReference>
<comment type="caution">
    <text evidence="2">The sequence shown here is derived from an EMBL/GenBank/DDBJ whole genome shotgun (WGS) entry which is preliminary data.</text>
</comment>
<evidence type="ECO:0000313" key="3">
    <source>
        <dbReference type="Proteomes" id="UP000248916"/>
    </source>
</evidence>
<name>A0A2W7NGG9_9RHOB</name>
<keyword evidence="3" id="KW-1185">Reference proteome</keyword>
<evidence type="ECO:0000313" key="2">
    <source>
        <dbReference type="EMBL" id="PZX10362.1"/>
    </source>
</evidence>
<gene>
    <name evidence="2" type="ORF">LX81_04243</name>
</gene>
<sequence length="134" mass="15107">MADAEWAFRELFINAVRQPNGRRWTDPRLALDGVFWIARTSAPWRDLPAKFGKWSSVYRQFRRWTIAGLWELILEALNDGGAAPREVQMVDSTTAQAHQHAAGSEKGLRKKLLGARGAGFRRRPICGPMDGTCL</sequence>
<accession>A0A2W7NGG9</accession>
<feature type="domain" description="Insertion element IS402-like" evidence="1">
    <location>
        <begin position="1"/>
        <end position="73"/>
    </location>
</feature>
<reference evidence="2 3" key="1">
    <citation type="submission" date="2018-06" db="EMBL/GenBank/DDBJ databases">
        <title>Genomic Encyclopedia of Archaeal and Bacterial Type Strains, Phase II (KMG-II): from individual species to whole genera.</title>
        <authorList>
            <person name="Goeker M."/>
        </authorList>
    </citation>
    <scope>NUCLEOTIDE SEQUENCE [LARGE SCALE GENOMIC DNA]</scope>
    <source>
        <strain evidence="2 3">DSM 22009</strain>
    </source>
</reference>